<dbReference type="EMBL" id="CP035758">
    <property type="protein sequence ID" value="QBD77108.1"/>
    <property type="molecule type" value="Genomic_DNA"/>
</dbReference>
<name>A0A4P6JP37_KTERU</name>
<protein>
    <submittedName>
        <fullName evidence="2">Uncharacterized protein</fullName>
    </submittedName>
</protein>
<feature type="transmembrane region" description="Helical" evidence="1">
    <location>
        <begin position="128"/>
        <end position="155"/>
    </location>
</feature>
<organism evidence="2 3">
    <name type="scientific">Ktedonosporobacter rubrisoli</name>
    <dbReference type="NCBI Taxonomy" id="2509675"/>
    <lineage>
        <taxon>Bacteria</taxon>
        <taxon>Bacillati</taxon>
        <taxon>Chloroflexota</taxon>
        <taxon>Ktedonobacteria</taxon>
        <taxon>Ktedonobacterales</taxon>
        <taxon>Ktedonosporobacteraceae</taxon>
        <taxon>Ktedonosporobacter</taxon>
    </lineage>
</organism>
<accession>A0A4P6JP37</accession>
<keyword evidence="1" id="KW-0812">Transmembrane</keyword>
<feature type="transmembrane region" description="Helical" evidence="1">
    <location>
        <begin position="30"/>
        <end position="53"/>
    </location>
</feature>
<feature type="transmembrane region" description="Helical" evidence="1">
    <location>
        <begin position="161"/>
        <end position="191"/>
    </location>
</feature>
<evidence type="ECO:0000256" key="1">
    <source>
        <dbReference type="SAM" id="Phobius"/>
    </source>
</evidence>
<dbReference type="AlphaFoldDB" id="A0A4P6JP37"/>
<proteinExistence type="predicted"/>
<keyword evidence="1" id="KW-0472">Membrane</keyword>
<dbReference type="Proteomes" id="UP000290365">
    <property type="component" value="Chromosome"/>
</dbReference>
<dbReference type="KEGG" id="kbs:EPA93_14305"/>
<keyword evidence="3" id="KW-1185">Reference proteome</keyword>
<keyword evidence="1" id="KW-1133">Transmembrane helix</keyword>
<sequence>MLGTAASGLALVLGIAGIAANIFGIAFLPLLGIATGLVVAIAGIAAGGTLVAANWGEIAPVIQPVLKFFQQLVSFIGGKVAQAWQIGDKIFQTIHSLSPELADFLNPMHALKQAWDDLSKALQTATPLWQLLGLVIGAVGVVILAMLTAALMGIAKFIQGIALALAGVIQVASGIVQLVVTLLTFIASLFVNF</sequence>
<dbReference type="RefSeq" id="WP_129888171.1">
    <property type="nucleotide sequence ID" value="NZ_CP035758.1"/>
</dbReference>
<gene>
    <name evidence="2" type="ORF">EPA93_14305</name>
</gene>
<evidence type="ECO:0000313" key="3">
    <source>
        <dbReference type="Proteomes" id="UP000290365"/>
    </source>
</evidence>
<evidence type="ECO:0000313" key="2">
    <source>
        <dbReference type="EMBL" id="QBD77108.1"/>
    </source>
</evidence>
<reference evidence="2 3" key="1">
    <citation type="submission" date="2019-01" db="EMBL/GenBank/DDBJ databases">
        <title>Ktedonosporobacter rubrisoli SCAWS-G2.</title>
        <authorList>
            <person name="Huang Y."/>
            <person name="Yan B."/>
        </authorList>
    </citation>
    <scope>NUCLEOTIDE SEQUENCE [LARGE SCALE GENOMIC DNA]</scope>
    <source>
        <strain evidence="2 3">SCAWS-G2</strain>
    </source>
</reference>